<dbReference type="InterPro" id="IPR030678">
    <property type="entry name" value="Peptide/Ni-bd"/>
</dbReference>
<reference evidence="5 6" key="1">
    <citation type="submission" date="2020-07" db="EMBL/GenBank/DDBJ databases">
        <title>Complete genome sequence for Sandaracinobacter sp. M6.</title>
        <authorList>
            <person name="Tang Y."/>
            <person name="Liu Q."/>
            <person name="Guo Z."/>
            <person name="Lei P."/>
            <person name="Huang B."/>
        </authorList>
    </citation>
    <scope>NUCLEOTIDE SEQUENCE [LARGE SCALE GENOMIC DNA]</scope>
    <source>
        <strain evidence="5 6">M6</strain>
    </source>
</reference>
<comment type="subcellular location">
    <subcellularLocation>
        <location evidence="1">Periplasm</location>
    </subcellularLocation>
</comment>
<sequence length="489" mass="50776">MTRAIPVLLLALALPLAGCGNGNDGRALRVDSSVDPTPLVAQSTRLGLTALDGEGQVVPGLAQSWRVSDDGLSIVFRLRRASFANGMPVTAAQAVAAVQAARTRRAHPFFGLLAGVTAISAPLDDVIEMRLTTPQPELLALLAAPELAVLPPARNPPALGPFMPAGDEAGVITLGRNPRFHATADVPLDRVTLRRLDATAAIAGFARGESDLVLGGLGPGINDARTSPAAAGLRLEPARATAMLLVNMTGGPLKDLRVRRALSLAIDRQTLGSALFGSAAARPVYGLAPEGLASFPETFVPDWAGAPLVARQEDARRLLSEAGFGAERPLALTVAIPDDALSRAMAARIGNDLAAIGVTLSADIRDPAFHASTLARGGYALALTVREAPTDSPLALLLPLRCGANPAGVCLKEADRLLAQSWRAASLSARAGHYAQAERLWAEDGAVIGLVTPLRWALVSPRVAGWVDNAAGAHPLAKLDLLPEGRLFK</sequence>
<gene>
    <name evidence="5" type="ORF">H3309_16695</name>
</gene>
<dbReference type="Gene3D" id="3.10.105.10">
    <property type="entry name" value="Dipeptide-binding Protein, Domain 3"/>
    <property type="match status" value="1"/>
</dbReference>
<evidence type="ECO:0000256" key="2">
    <source>
        <dbReference type="ARBA" id="ARBA00005695"/>
    </source>
</evidence>
<feature type="chain" id="PRO_5029006009" evidence="3">
    <location>
        <begin position="20"/>
        <end position="489"/>
    </location>
</feature>
<dbReference type="InterPro" id="IPR039424">
    <property type="entry name" value="SBP_5"/>
</dbReference>
<dbReference type="EMBL" id="CP059851">
    <property type="protein sequence ID" value="QMW22907.1"/>
    <property type="molecule type" value="Genomic_DNA"/>
</dbReference>
<accession>A0A7G5IHR5</accession>
<dbReference type="InterPro" id="IPR000914">
    <property type="entry name" value="SBP_5_dom"/>
</dbReference>
<evidence type="ECO:0000313" key="5">
    <source>
        <dbReference type="EMBL" id="QMW22907.1"/>
    </source>
</evidence>
<dbReference type="PIRSF" id="PIRSF002741">
    <property type="entry name" value="MppA"/>
    <property type="match status" value="1"/>
</dbReference>
<dbReference type="GO" id="GO:0015833">
    <property type="term" value="P:peptide transport"/>
    <property type="evidence" value="ECO:0007669"/>
    <property type="project" value="TreeGrafter"/>
</dbReference>
<proteinExistence type="inferred from homology"/>
<dbReference type="GO" id="GO:0043190">
    <property type="term" value="C:ATP-binding cassette (ABC) transporter complex"/>
    <property type="evidence" value="ECO:0007669"/>
    <property type="project" value="InterPro"/>
</dbReference>
<organism evidence="5 6">
    <name type="scientific">Sandaracinobacteroides saxicola</name>
    <dbReference type="NCBI Taxonomy" id="2759707"/>
    <lineage>
        <taxon>Bacteria</taxon>
        <taxon>Pseudomonadati</taxon>
        <taxon>Pseudomonadota</taxon>
        <taxon>Alphaproteobacteria</taxon>
        <taxon>Sphingomonadales</taxon>
        <taxon>Sphingosinicellaceae</taxon>
        <taxon>Sandaracinobacteroides</taxon>
    </lineage>
</organism>
<name>A0A7G5IHR5_9SPHN</name>
<evidence type="ECO:0000256" key="3">
    <source>
        <dbReference type="SAM" id="SignalP"/>
    </source>
</evidence>
<dbReference type="KEGG" id="sand:H3309_16695"/>
<dbReference type="PANTHER" id="PTHR30290">
    <property type="entry name" value="PERIPLASMIC BINDING COMPONENT OF ABC TRANSPORTER"/>
    <property type="match status" value="1"/>
</dbReference>
<dbReference type="Pfam" id="PF00496">
    <property type="entry name" value="SBP_bac_5"/>
    <property type="match status" value="1"/>
</dbReference>
<dbReference type="RefSeq" id="WP_182296238.1">
    <property type="nucleotide sequence ID" value="NZ_CP059851.1"/>
</dbReference>
<comment type="similarity">
    <text evidence="2">Belongs to the bacterial solute-binding protein 5 family.</text>
</comment>
<keyword evidence="6" id="KW-1185">Reference proteome</keyword>
<evidence type="ECO:0000259" key="4">
    <source>
        <dbReference type="Pfam" id="PF00496"/>
    </source>
</evidence>
<dbReference type="Gene3D" id="3.40.190.10">
    <property type="entry name" value="Periplasmic binding protein-like II"/>
    <property type="match status" value="1"/>
</dbReference>
<dbReference type="CDD" id="cd00995">
    <property type="entry name" value="PBP2_NikA_DppA_OppA_like"/>
    <property type="match status" value="1"/>
</dbReference>
<dbReference type="GO" id="GO:1904680">
    <property type="term" value="F:peptide transmembrane transporter activity"/>
    <property type="evidence" value="ECO:0007669"/>
    <property type="project" value="TreeGrafter"/>
</dbReference>
<dbReference type="Proteomes" id="UP000515292">
    <property type="component" value="Chromosome"/>
</dbReference>
<dbReference type="GO" id="GO:0030288">
    <property type="term" value="C:outer membrane-bounded periplasmic space"/>
    <property type="evidence" value="ECO:0007669"/>
    <property type="project" value="UniProtKB-ARBA"/>
</dbReference>
<keyword evidence="3" id="KW-0732">Signal</keyword>
<feature type="signal peptide" evidence="3">
    <location>
        <begin position="1"/>
        <end position="19"/>
    </location>
</feature>
<dbReference type="AlphaFoldDB" id="A0A7G5IHR5"/>
<feature type="domain" description="Solute-binding protein family 5" evidence="4">
    <location>
        <begin position="56"/>
        <end position="400"/>
    </location>
</feature>
<protein>
    <submittedName>
        <fullName evidence="5">ABC transporter substrate-binding protein</fullName>
    </submittedName>
</protein>
<evidence type="ECO:0000313" key="6">
    <source>
        <dbReference type="Proteomes" id="UP000515292"/>
    </source>
</evidence>
<evidence type="ECO:0000256" key="1">
    <source>
        <dbReference type="ARBA" id="ARBA00004418"/>
    </source>
</evidence>
<dbReference type="SUPFAM" id="SSF53850">
    <property type="entry name" value="Periplasmic binding protein-like II"/>
    <property type="match status" value="1"/>
</dbReference>